<dbReference type="PANTHER" id="PTHR21112">
    <property type="entry name" value="CHEMOSENSORY PROTEIN A 29A-RELATED"/>
    <property type="match status" value="1"/>
</dbReference>
<feature type="chain" id="PRO_5010155440" description="Secreted protein" evidence="1">
    <location>
        <begin position="28"/>
        <end position="186"/>
    </location>
</feature>
<name>W5JHZ9_ANODA</name>
<dbReference type="HOGENOM" id="CLU_1476687_0_0_1"/>
<dbReference type="Pfam" id="PF06477">
    <property type="entry name" value="DUF1091"/>
    <property type="match status" value="1"/>
</dbReference>
<organism evidence="2">
    <name type="scientific">Anopheles darlingi</name>
    <name type="common">Mosquito</name>
    <dbReference type="NCBI Taxonomy" id="43151"/>
    <lineage>
        <taxon>Eukaryota</taxon>
        <taxon>Metazoa</taxon>
        <taxon>Ecdysozoa</taxon>
        <taxon>Arthropoda</taxon>
        <taxon>Hexapoda</taxon>
        <taxon>Insecta</taxon>
        <taxon>Pterygota</taxon>
        <taxon>Neoptera</taxon>
        <taxon>Endopterygota</taxon>
        <taxon>Diptera</taxon>
        <taxon>Nematocera</taxon>
        <taxon>Culicoidea</taxon>
        <taxon>Culicidae</taxon>
        <taxon>Anophelinae</taxon>
        <taxon>Anopheles</taxon>
    </lineage>
</organism>
<dbReference type="VEuPathDB" id="VectorBase:ADAR2_009494"/>
<keyword evidence="4" id="KW-1185">Reference proteome</keyword>
<dbReference type="InterPro" id="IPR010512">
    <property type="entry name" value="DUF1091"/>
</dbReference>
<reference evidence="2" key="2">
    <citation type="submission" date="2010-05" db="EMBL/GenBank/DDBJ databases">
        <authorList>
            <person name="Almeida L.G."/>
            <person name="Nicolas M.F."/>
            <person name="Souza R.C."/>
            <person name="Vasconcelos A.T.R."/>
        </authorList>
    </citation>
    <scope>NUCLEOTIDE SEQUENCE</scope>
</reference>
<dbReference type="Proteomes" id="UP000000673">
    <property type="component" value="Unassembled WGS sequence"/>
</dbReference>
<reference evidence="2" key="3">
    <citation type="journal article" date="2013" name="Nucleic Acids Res.">
        <title>The genome of Anopheles darlingi, the main neotropical malaria vector.</title>
        <authorList>
            <person name="Marinotti O."/>
            <person name="Cerqueira G.C."/>
            <person name="de Almeida L.G."/>
            <person name="Ferro M.I."/>
            <person name="Loreto E.L."/>
            <person name="Zaha A."/>
            <person name="Teixeira S.M."/>
            <person name="Wespiser A.R."/>
            <person name="Almeida E Silva A."/>
            <person name="Schlindwein A.D."/>
            <person name="Pacheco A.C."/>
            <person name="Silva A.L."/>
            <person name="Graveley B.R."/>
            <person name="Walenz B.P."/>
            <person name="Lima Bde A."/>
            <person name="Ribeiro C.A."/>
            <person name="Nunes-Silva C.G."/>
            <person name="de Carvalho C.R."/>
            <person name="Soares C.M."/>
            <person name="de Menezes C.B."/>
            <person name="Matiolli C."/>
            <person name="Caffrey D."/>
            <person name="Araujo D.A."/>
            <person name="de Oliveira D.M."/>
            <person name="Golenbock D."/>
            <person name="Grisard E.C."/>
            <person name="Fantinatti-Garboggini F."/>
            <person name="de Carvalho F.M."/>
            <person name="Barcellos F.G."/>
            <person name="Prosdocimi F."/>
            <person name="May G."/>
            <person name="Azevedo Junior G.M."/>
            <person name="Guimaraes G.M."/>
            <person name="Goldman G.H."/>
            <person name="Padilha I.Q."/>
            <person name="Batista Jda S."/>
            <person name="Ferro J.A."/>
            <person name="Ribeiro J.M."/>
            <person name="Fietto J.L."/>
            <person name="Dabbas K.M."/>
            <person name="Cerdeira L."/>
            <person name="Agnez-Lima L.F."/>
            <person name="Brocchi M."/>
            <person name="de Carvalho M.O."/>
            <person name="Teixeira Mde M."/>
            <person name="Diniz Maia Mde M."/>
            <person name="Goldman M.H."/>
            <person name="Cruz Schneider M.P."/>
            <person name="Felipe M.S."/>
            <person name="Hungria M."/>
            <person name="Nicolas M.F."/>
            <person name="Pereira M."/>
            <person name="Montes M.A."/>
            <person name="Cantao M.E."/>
            <person name="Vincentz M."/>
            <person name="Rafael M.S."/>
            <person name="Silverman N."/>
            <person name="Stoco P.H."/>
            <person name="Souza R.C."/>
            <person name="Vicentini R."/>
            <person name="Gazzinelli R.T."/>
            <person name="Neves Rde O."/>
            <person name="Silva R."/>
            <person name="Astolfi-Filho S."/>
            <person name="Maciel T.E."/>
            <person name="Urmenyi T.P."/>
            <person name="Tadei W.P."/>
            <person name="Camargo E.P."/>
            <person name="de Vasconcelos A.T."/>
        </authorList>
    </citation>
    <scope>NUCLEOTIDE SEQUENCE</scope>
</reference>
<dbReference type="eggNOG" id="ENOG502TBCG">
    <property type="taxonomic scope" value="Eukaryota"/>
</dbReference>
<accession>W5JHZ9</accession>
<reference evidence="3" key="4">
    <citation type="submission" date="2015-06" db="UniProtKB">
        <authorList>
            <consortium name="EnsemblMetazoa"/>
        </authorList>
    </citation>
    <scope>IDENTIFICATION</scope>
</reference>
<dbReference type="VEuPathDB" id="VectorBase:ADAC005772"/>
<reference evidence="2 4" key="1">
    <citation type="journal article" date="2010" name="BMC Genomics">
        <title>Combination of measures distinguishes pre-miRNAs from other stem-loops in the genome of the newly sequenced Anopheles darlingi.</title>
        <authorList>
            <person name="Mendes N.D."/>
            <person name="Freitas A.T."/>
            <person name="Vasconcelos A.T."/>
            <person name="Sagot M.F."/>
        </authorList>
    </citation>
    <scope>NUCLEOTIDE SEQUENCE</scope>
</reference>
<dbReference type="AlphaFoldDB" id="W5JHZ9"/>
<evidence type="ECO:0000313" key="2">
    <source>
        <dbReference type="EMBL" id="ETN62535.1"/>
    </source>
</evidence>
<sequence>MLQYQAIIRCTGITVIALLLLSNGATAQKYEVHLDKLERLDSDGDYFTYNYTFEKVSEMKMSFSANIQQHKELDDSYTVKAMMARAELAEESEYEVMLDLRKPLCDWMRTIYKTYFYDELKAVSNMPTPETCPLPVAEYWMKDYVFDVEPYQEMMTEGRWKTEMMLMKGEKACSGIVLWSTVKPAS</sequence>
<feature type="signal peptide" evidence="1">
    <location>
        <begin position="1"/>
        <end position="27"/>
    </location>
</feature>
<dbReference type="PANTHER" id="PTHR21112:SF10">
    <property type="entry name" value="CHEMOSENSORY PROTEIN A 87A"/>
    <property type="match status" value="1"/>
</dbReference>
<dbReference type="EnsemblMetazoa" id="ADAC005772-RA">
    <property type="protein sequence ID" value="ADAC005772-PA"/>
    <property type="gene ID" value="ADAC005772"/>
</dbReference>
<protein>
    <recommendedName>
        <fullName evidence="5">Secreted protein</fullName>
    </recommendedName>
</protein>
<gene>
    <name evidence="2" type="ORF">AND_005772</name>
</gene>
<evidence type="ECO:0000256" key="1">
    <source>
        <dbReference type="SAM" id="SignalP"/>
    </source>
</evidence>
<evidence type="ECO:0008006" key="5">
    <source>
        <dbReference type="Google" id="ProtNLM"/>
    </source>
</evidence>
<evidence type="ECO:0000313" key="3">
    <source>
        <dbReference type="EnsemblMetazoa" id="ADAC005772-PA"/>
    </source>
</evidence>
<dbReference type="OMA" id="MMSEGRW"/>
<keyword evidence="1" id="KW-0732">Signal</keyword>
<dbReference type="EMBL" id="ADMH02001445">
    <property type="protein sequence ID" value="ETN62535.1"/>
    <property type="molecule type" value="Genomic_DNA"/>
</dbReference>
<proteinExistence type="predicted"/>
<evidence type="ECO:0000313" key="4">
    <source>
        <dbReference type="Proteomes" id="UP000000673"/>
    </source>
</evidence>
<dbReference type="FunCoup" id="W5JHZ9">
    <property type="interactions" value="26"/>
</dbReference>